<evidence type="ECO:0000313" key="1">
    <source>
        <dbReference type="EMBL" id="KAH7139067.1"/>
    </source>
</evidence>
<dbReference type="EMBL" id="JAGMWT010000001">
    <property type="protein sequence ID" value="KAH7139067.1"/>
    <property type="molecule type" value="Genomic_DNA"/>
</dbReference>
<proteinExistence type="predicted"/>
<name>A0A9P9IZ06_9PLEO</name>
<evidence type="ECO:0000313" key="2">
    <source>
        <dbReference type="Proteomes" id="UP000700596"/>
    </source>
</evidence>
<protein>
    <submittedName>
        <fullName evidence="1">Uncharacterized protein</fullName>
    </submittedName>
</protein>
<keyword evidence="2" id="KW-1185">Reference proteome</keyword>
<accession>A0A9P9IZ06</accession>
<gene>
    <name evidence="1" type="ORF">B0J11DRAFT_34496</name>
</gene>
<sequence>MRSFSSSLPLGKSCRKSDAGLLLGVHETATSHWTARRATSGPRTTFLQPSTRMLAASIKHSQALHAPAHASPNPRRPSNLCLFSLISLFSLSPLSSLRPSDSGSRDAIDLQFGLDPSLTVPSRTCQPRFRPERHLRACSAPSFQGSQAHAQRFD</sequence>
<comment type="caution">
    <text evidence="1">The sequence shown here is derived from an EMBL/GenBank/DDBJ whole genome shotgun (WGS) entry which is preliminary data.</text>
</comment>
<organism evidence="1 2">
    <name type="scientific">Dendryphion nanum</name>
    <dbReference type="NCBI Taxonomy" id="256645"/>
    <lineage>
        <taxon>Eukaryota</taxon>
        <taxon>Fungi</taxon>
        <taxon>Dikarya</taxon>
        <taxon>Ascomycota</taxon>
        <taxon>Pezizomycotina</taxon>
        <taxon>Dothideomycetes</taxon>
        <taxon>Pleosporomycetidae</taxon>
        <taxon>Pleosporales</taxon>
        <taxon>Torulaceae</taxon>
        <taxon>Dendryphion</taxon>
    </lineage>
</organism>
<reference evidence="1" key="1">
    <citation type="journal article" date="2021" name="Nat. Commun.">
        <title>Genetic determinants of endophytism in the Arabidopsis root mycobiome.</title>
        <authorList>
            <person name="Mesny F."/>
            <person name="Miyauchi S."/>
            <person name="Thiergart T."/>
            <person name="Pickel B."/>
            <person name="Atanasova L."/>
            <person name="Karlsson M."/>
            <person name="Huettel B."/>
            <person name="Barry K.W."/>
            <person name="Haridas S."/>
            <person name="Chen C."/>
            <person name="Bauer D."/>
            <person name="Andreopoulos W."/>
            <person name="Pangilinan J."/>
            <person name="LaButti K."/>
            <person name="Riley R."/>
            <person name="Lipzen A."/>
            <person name="Clum A."/>
            <person name="Drula E."/>
            <person name="Henrissat B."/>
            <person name="Kohler A."/>
            <person name="Grigoriev I.V."/>
            <person name="Martin F.M."/>
            <person name="Hacquard S."/>
        </authorList>
    </citation>
    <scope>NUCLEOTIDE SEQUENCE</scope>
    <source>
        <strain evidence="1">MPI-CAGE-CH-0243</strain>
    </source>
</reference>
<dbReference type="Proteomes" id="UP000700596">
    <property type="component" value="Unassembled WGS sequence"/>
</dbReference>
<dbReference type="AlphaFoldDB" id="A0A9P9IZ06"/>